<feature type="transmembrane region" description="Helical" evidence="7">
    <location>
        <begin position="95"/>
        <end position="119"/>
    </location>
</feature>
<dbReference type="Pfam" id="PF19300">
    <property type="entry name" value="BPD_transp_1_N"/>
    <property type="match status" value="1"/>
</dbReference>
<dbReference type="RefSeq" id="WP_087288545.1">
    <property type="nucleotide sequence ID" value="NZ_NFJD01000003.1"/>
</dbReference>
<feature type="transmembrane region" description="Helical" evidence="7">
    <location>
        <begin position="262"/>
        <end position="288"/>
    </location>
</feature>
<reference evidence="10" key="1">
    <citation type="submission" date="2017-04" db="EMBL/GenBank/DDBJ databases">
        <title>Function of individual gut microbiota members based on whole genome sequencing of pure cultures obtained from chicken caecum.</title>
        <authorList>
            <person name="Medvecky M."/>
            <person name="Cejkova D."/>
            <person name="Polansky O."/>
            <person name="Karasova D."/>
            <person name="Kubasova T."/>
            <person name="Cizek A."/>
            <person name="Rychlik I."/>
        </authorList>
    </citation>
    <scope>NUCLEOTIDE SEQUENCE [LARGE SCALE GENOMIC DNA]</scope>
    <source>
        <strain evidence="10">An273</strain>
    </source>
</reference>
<dbReference type="Pfam" id="PF00528">
    <property type="entry name" value="BPD_transp_1"/>
    <property type="match status" value="1"/>
</dbReference>
<evidence type="ECO:0000313" key="9">
    <source>
        <dbReference type="EMBL" id="OUO56531.1"/>
    </source>
</evidence>
<organism evidence="9 10">
    <name type="scientific">Candidatus Avelusimicrobium gallicola</name>
    <dbReference type="NCBI Taxonomy" id="2562704"/>
    <lineage>
        <taxon>Bacteria</taxon>
        <taxon>Pseudomonadati</taxon>
        <taxon>Elusimicrobiota</taxon>
        <taxon>Elusimicrobia</taxon>
        <taxon>Elusimicrobiales</taxon>
        <taxon>Elusimicrobiaceae</taxon>
        <taxon>Candidatus Avelusimicrobium</taxon>
    </lineage>
</organism>
<keyword evidence="6 7" id="KW-0472">Membrane</keyword>
<comment type="subcellular location">
    <subcellularLocation>
        <location evidence="1 7">Cell membrane</location>
        <topology evidence="1 7">Multi-pass membrane protein</topology>
    </subcellularLocation>
</comment>
<name>A0A1Y4DMA9_9BACT</name>
<keyword evidence="3" id="KW-1003">Cell membrane</keyword>
<sequence length="341" mass="37803">MLNYIVRRLLLLPLVVLGVTFLLFFLTQRLSPEMRASLYVKDPRQMGALEEVIRQYGLRDNVFKQYGRWLANVAQGDLGYSPSANMPVAQAIKEYLPATIQLAFITILFVVFFGVWFGSASAVHKDKWQDIVARLVSVGGFSLPIFVLGLILLMIFYGKLGWFAPGGYSVQTDMIIHGGAFKTYTGFLLVDSLLNGNLRVFGDVLSHLVLPAVTLCIGSFALMVRVMRSSMLEELNKDYVRTARAKGLTQWQVVYKHAGKNAIIPVITLASIQFIRLLGGTVIVETIFDYPGIGRFGVIAAQQLDIAGILGFSLMVAVLFVLGNLLSDILYTAVDPRIRLE</sequence>
<dbReference type="SUPFAM" id="SSF161098">
    <property type="entry name" value="MetI-like"/>
    <property type="match status" value="1"/>
</dbReference>
<evidence type="ECO:0000313" key="10">
    <source>
        <dbReference type="Proteomes" id="UP000196368"/>
    </source>
</evidence>
<feature type="transmembrane region" description="Helical" evidence="7">
    <location>
        <begin position="131"/>
        <end position="157"/>
    </location>
</feature>
<accession>A0A1Y4DMA9</accession>
<dbReference type="InterPro" id="IPR000515">
    <property type="entry name" value="MetI-like"/>
</dbReference>
<comment type="similarity">
    <text evidence="7">Belongs to the binding-protein-dependent transport system permease family.</text>
</comment>
<protein>
    <submittedName>
        <fullName evidence="9">Peptide ABC transporter permease</fullName>
    </submittedName>
</protein>
<dbReference type="AlphaFoldDB" id="A0A1Y4DMA9"/>
<dbReference type="OrthoDB" id="9805855at2"/>
<evidence type="ECO:0000256" key="6">
    <source>
        <dbReference type="ARBA" id="ARBA00023136"/>
    </source>
</evidence>
<evidence type="ECO:0000256" key="3">
    <source>
        <dbReference type="ARBA" id="ARBA00022475"/>
    </source>
</evidence>
<dbReference type="CDD" id="cd06261">
    <property type="entry name" value="TM_PBP2"/>
    <property type="match status" value="1"/>
</dbReference>
<dbReference type="Gene3D" id="1.10.3720.10">
    <property type="entry name" value="MetI-like"/>
    <property type="match status" value="1"/>
</dbReference>
<dbReference type="PANTHER" id="PTHR43163:SF6">
    <property type="entry name" value="DIPEPTIDE TRANSPORT SYSTEM PERMEASE PROTEIN DPPB-RELATED"/>
    <property type="match status" value="1"/>
</dbReference>
<evidence type="ECO:0000256" key="2">
    <source>
        <dbReference type="ARBA" id="ARBA00022448"/>
    </source>
</evidence>
<evidence type="ECO:0000256" key="4">
    <source>
        <dbReference type="ARBA" id="ARBA00022692"/>
    </source>
</evidence>
<gene>
    <name evidence="9" type="ORF">B5F75_04885</name>
</gene>
<feature type="transmembrane region" description="Helical" evidence="7">
    <location>
        <begin position="308"/>
        <end position="331"/>
    </location>
</feature>
<evidence type="ECO:0000256" key="5">
    <source>
        <dbReference type="ARBA" id="ARBA00022989"/>
    </source>
</evidence>
<keyword evidence="5 7" id="KW-1133">Transmembrane helix</keyword>
<feature type="domain" description="ABC transmembrane type-1" evidence="8">
    <location>
        <begin position="96"/>
        <end position="331"/>
    </location>
</feature>
<comment type="caution">
    <text evidence="9">The sequence shown here is derived from an EMBL/GenBank/DDBJ whole genome shotgun (WGS) entry which is preliminary data.</text>
</comment>
<dbReference type="InterPro" id="IPR045621">
    <property type="entry name" value="BPD_transp_1_N"/>
</dbReference>
<keyword evidence="10" id="KW-1185">Reference proteome</keyword>
<feature type="transmembrane region" description="Helical" evidence="7">
    <location>
        <begin position="204"/>
        <end position="224"/>
    </location>
</feature>
<evidence type="ECO:0000256" key="7">
    <source>
        <dbReference type="RuleBase" id="RU363032"/>
    </source>
</evidence>
<dbReference type="EMBL" id="NFJD01000003">
    <property type="protein sequence ID" value="OUO56531.1"/>
    <property type="molecule type" value="Genomic_DNA"/>
</dbReference>
<proteinExistence type="inferred from homology"/>
<evidence type="ECO:0000259" key="8">
    <source>
        <dbReference type="PROSITE" id="PS50928"/>
    </source>
</evidence>
<dbReference type="GO" id="GO:0055085">
    <property type="term" value="P:transmembrane transport"/>
    <property type="evidence" value="ECO:0007669"/>
    <property type="project" value="InterPro"/>
</dbReference>
<dbReference type="PROSITE" id="PS50928">
    <property type="entry name" value="ABC_TM1"/>
    <property type="match status" value="1"/>
</dbReference>
<keyword evidence="4 7" id="KW-0812">Transmembrane</keyword>
<dbReference type="InterPro" id="IPR035906">
    <property type="entry name" value="MetI-like_sf"/>
</dbReference>
<dbReference type="Proteomes" id="UP000196368">
    <property type="component" value="Unassembled WGS sequence"/>
</dbReference>
<keyword evidence="2 7" id="KW-0813">Transport</keyword>
<evidence type="ECO:0000256" key="1">
    <source>
        <dbReference type="ARBA" id="ARBA00004651"/>
    </source>
</evidence>
<dbReference type="PANTHER" id="PTHR43163">
    <property type="entry name" value="DIPEPTIDE TRANSPORT SYSTEM PERMEASE PROTEIN DPPB-RELATED"/>
    <property type="match status" value="1"/>
</dbReference>
<dbReference type="GO" id="GO:0005886">
    <property type="term" value="C:plasma membrane"/>
    <property type="evidence" value="ECO:0007669"/>
    <property type="project" value="UniProtKB-SubCell"/>
</dbReference>